<sequence length="191" mass="22074">MKYLRHKKYVFIGAIIMLLISLPISAYCFNYQSNDGQKDLKDLVKLQNKEYDLVVENGIEKIESVNHELNTESTKAEYVEDNITTNYELETAFNNVRSNEIISGTNNEILVDLNDSNVGNNDIQVIENQDQKETVIETVIEKENDILLNEQLQAKKEAAIKSLLEKQKAYKEAQLKMKEEMEAELEKHMNK</sequence>
<accession>A0A1I0RQC3</accession>
<dbReference type="Proteomes" id="UP000199701">
    <property type="component" value="Unassembled WGS sequence"/>
</dbReference>
<evidence type="ECO:0000313" key="3">
    <source>
        <dbReference type="Proteomes" id="UP000199701"/>
    </source>
</evidence>
<evidence type="ECO:0000313" key="2">
    <source>
        <dbReference type="EMBL" id="SEW43465.1"/>
    </source>
</evidence>
<name>A0A1I0RQC3_9FIRM</name>
<organism evidence="2 3">
    <name type="scientific">[Clostridium] fimetarium</name>
    <dbReference type="NCBI Taxonomy" id="99656"/>
    <lineage>
        <taxon>Bacteria</taxon>
        <taxon>Bacillati</taxon>
        <taxon>Bacillota</taxon>
        <taxon>Clostridia</taxon>
        <taxon>Lachnospirales</taxon>
        <taxon>Lachnospiraceae</taxon>
    </lineage>
</organism>
<reference evidence="2 3" key="1">
    <citation type="submission" date="2016-10" db="EMBL/GenBank/DDBJ databases">
        <authorList>
            <person name="de Groot N.N."/>
        </authorList>
    </citation>
    <scope>NUCLEOTIDE SEQUENCE [LARGE SCALE GENOMIC DNA]</scope>
    <source>
        <strain evidence="2 3">DSM 9179</strain>
    </source>
</reference>
<proteinExistence type="predicted"/>
<dbReference type="EMBL" id="FOJI01000021">
    <property type="protein sequence ID" value="SEW43465.1"/>
    <property type="molecule type" value="Genomic_DNA"/>
</dbReference>
<feature type="coiled-coil region" evidence="1">
    <location>
        <begin position="149"/>
        <end position="191"/>
    </location>
</feature>
<keyword evidence="3" id="KW-1185">Reference proteome</keyword>
<dbReference type="RefSeq" id="WP_092457345.1">
    <property type="nucleotide sequence ID" value="NZ_FOJI01000021.1"/>
</dbReference>
<gene>
    <name evidence="2" type="ORF">SAMN05421659_1216</name>
</gene>
<keyword evidence="1" id="KW-0175">Coiled coil</keyword>
<dbReference type="AlphaFoldDB" id="A0A1I0RQC3"/>
<evidence type="ECO:0000256" key="1">
    <source>
        <dbReference type="SAM" id="Coils"/>
    </source>
</evidence>
<protein>
    <submittedName>
        <fullName evidence="2">Uncharacterized protein</fullName>
    </submittedName>
</protein>